<organism evidence="2 3">
    <name type="scientific">Luteolibacter arcticus</name>
    <dbReference type="NCBI Taxonomy" id="1581411"/>
    <lineage>
        <taxon>Bacteria</taxon>
        <taxon>Pseudomonadati</taxon>
        <taxon>Verrucomicrobiota</taxon>
        <taxon>Verrucomicrobiia</taxon>
        <taxon>Verrucomicrobiales</taxon>
        <taxon>Verrucomicrobiaceae</taxon>
        <taxon>Luteolibacter</taxon>
    </lineage>
</organism>
<keyword evidence="3" id="KW-1185">Reference proteome</keyword>
<gene>
    <name evidence="2" type="ORF">OKA05_07960</name>
</gene>
<dbReference type="RefSeq" id="WP_264486593.1">
    <property type="nucleotide sequence ID" value="NZ_JAPDDT010000002.1"/>
</dbReference>
<evidence type="ECO:0000313" key="2">
    <source>
        <dbReference type="EMBL" id="MCW1922486.1"/>
    </source>
</evidence>
<evidence type="ECO:0000313" key="3">
    <source>
        <dbReference type="Proteomes" id="UP001320876"/>
    </source>
</evidence>
<reference evidence="2 3" key="1">
    <citation type="submission" date="2022-10" db="EMBL/GenBank/DDBJ databases">
        <title>Luteolibacter arcticus strain CCTCC AB 2014275, whole genome shotgun sequencing project.</title>
        <authorList>
            <person name="Zhao G."/>
            <person name="Shen L."/>
        </authorList>
    </citation>
    <scope>NUCLEOTIDE SEQUENCE [LARGE SCALE GENOMIC DNA]</scope>
    <source>
        <strain evidence="2 3">CCTCC AB 2014275</strain>
    </source>
</reference>
<protein>
    <submittedName>
        <fullName evidence="2">Uncharacterized protein</fullName>
    </submittedName>
</protein>
<evidence type="ECO:0000256" key="1">
    <source>
        <dbReference type="SAM" id="SignalP"/>
    </source>
</evidence>
<accession>A0ABT3GFV8</accession>
<name>A0ABT3GFV8_9BACT</name>
<feature type="signal peptide" evidence="1">
    <location>
        <begin position="1"/>
        <end position="19"/>
    </location>
</feature>
<feature type="chain" id="PRO_5046940305" evidence="1">
    <location>
        <begin position="20"/>
        <end position="245"/>
    </location>
</feature>
<dbReference type="SUPFAM" id="SSF55486">
    <property type="entry name" value="Metalloproteases ('zincins'), catalytic domain"/>
    <property type="match status" value="1"/>
</dbReference>
<sequence>MKTFPLVLLAGVMVLAATAAETRTWVSNDGRPIEGEYLRANSEAVVLRKKDGSELSVRLKFLSVADREFVQQKVAAATPAEAKEEKVRNDLKYQLSGGHEKWPEDRKKRITDAMDAAVTLYNKTGSFKKQLTANNSPGTPTADANYDGWINWGGTINARVALHEIGHTLGIGTHPNWQANIKEGKWTGKYALEQLREFDGKDAVLHADRMHFWPYGLNFDNESSKENDLRHVKMVAAMRKDMGID</sequence>
<proteinExistence type="predicted"/>
<keyword evidence="1" id="KW-0732">Signal</keyword>
<dbReference type="Gene3D" id="2.30.30.700">
    <property type="entry name" value="SLA1 homology domain 1"/>
    <property type="match status" value="1"/>
</dbReference>
<dbReference type="Proteomes" id="UP001320876">
    <property type="component" value="Unassembled WGS sequence"/>
</dbReference>
<comment type="caution">
    <text evidence="2">The sequence shown here is derived from an EMBL/GenBank/DDBJ whole genome shotgun (WGS) entry which is preliminary data.</text>
</comment>
<dbReference type="EMBL" id="JAPDDT010000002">
    <property type="protein sequence ID" value="MCW1922486.1"/>
    <property type="molecule type" value="Genomic_DNA"/>
</dbReference>